<evidence type="ECO:0000313" key="3">
    <source>
        <dbReference type="Proteomes" id="UP000785679"/>
    </source>
</evidence>
<dbReference type="Gene3D" id="3.30.160.60">
    <property type="entry name" value="Classic Zinc Finger"/>
    <property type="match status" value="1"/>
</dbReference>
<feature type="region of interest" description="Disordered" evidence="1">
    <location>
        <begin position="1"/>
        <end position="32"/>
    </location>
</feature>
<evidence type="ECO:0000313" key="2">
    <source>
        <dbReference type="EMBL" id="TNV85927.1"/>
    </source>
</evidence>
<sequence>MDSALKPPHSRRLSIQQQPQLRSSQKGPPPQLTSFCTYPENTNDTDEIASEHYATNRSSQQAVVCSEHGKSLQAVCLERGRLLCIECVIQAKSGTEQHQLISMDQALDKIGNIIDIQCAYLLQGHLKGAQNDIEQRKQMLRESRQAALAKLERFSEYLIAKVEKRKLQVRDSIEKEVSKELQEIERVQEYVNTVDREVREQLQELQKVRLFDSIEFIQRALNEVPESILKEQTTIQGEIESKIRNIDSQNACATVQSMFKVGDELEYFIQSFTKRVKILQTHNNNSSQIGSPEEERDQKTQKGGISGLQTQRCSFAQSVLTPHSLSAMKRDNPLSKIKDYSQRKMISPSKHIFSHAIAATRIPLTTRKVGNMRVSKQQPPSQLNKDEEFQPPEVKILNEIDIMRSKTGQHSRNVSSTTNNTFALAKADFTQSITLRNQPSQHSKPKQSITTKTNSFRTPRGVGQACMQGLTGAASSRNTFTGIKTKLPMPNTYRLQDILKQSGSIVPPVMVLADISGEDNFIGVNHQNSTEEGITLRVKRQTEKHVIGDKLRQISQGPLWEDHTPRQTSPAEDFDDDLAREPDYSQKVPNFRHTEKMASKSHVLMSDVSVKPFGETTARCQIDLIDETLQSFSETKNATNRQRSRKRWDIPQSNLLRNNSNNAGILND</sequence>
<organism evidence="2 3">
    <name type="scientific">Halteria grandinella</name>
    <dbReference type="NCBI Taxonomy" id="5974"/>
    <lineage>
        <taxon>Eukaryota</taxon>
        <taxon>Sar</taxon>
        <taxon>Alveolata</taxon>
        <taxon>Ciliophora</taxon>
        <taxon>Intramacronucleata</taxon>
        <taxon>Spirotrichea</taxon>
        <taxon>Stichotrichia</taxon>
        <taxon>Sporadotrichida</taxon>
        <taxon>Halteriidae</taxon>
        <taxon>Halteria</taxon>
    </lineage>
</organism>
<gene>
    <name evidence="2" type="ORF">FGO68_gene15134</name>
</gene>
<comment type="caution">
    <text evidence="2">The sequence shown here is derived from an EMBL/GenBank/DDBJ whole genome shotgun (WGS) entry which is preliminary data.</text>
</comment>
<feature type="region of interest" description="Disordered" evidence="1">
    <location>
        <begin position="283"/>
        <end position="307"/>
    </location>
</feature>
<feature type="compositionally biased region" description="Polar residues" evidence="1">
    <location>
        <begin position="436"/>
        <end position="457"/>
    </location>
</feature>
<dbReference type="Proteomes" id="UP000785679">
    <property type="component" value="Unassembled WGS sequence"/>
</dbReference>
<feature type="region of interest" description="Disordered" evidence="1">
    <location>
        <begin position="436"/>
        <end position="460"/>
    </location>
</feature>
<reference evidence="2" key="1">
    <citation type="submission" date="2019-06" db="EMBL/GenBank/DDBJ databases">
        <authorList>
            <person name="Zheng W."/>
        </authorList>
    </citation>
    <scope>NUCLEOTIDE SEQUENCE</scope>
    <source>
        <strain evidence="2">QDHG01</strain>
    </source>
</reference>
<protein>
    <recommendedName>
        <fullName evidence="4">B box-type domain-containing protein</fullName>
    </recommendedName>
</protein>
<keyword evidence="3" id="KW-1185">Reference proteome</keyword>
<dbReference type="SUPFAM" id="SSF57845">
    <property type="entry name" value="B-box zinc-binding domain"/>
    <property type="match status" value="1"/>
</dbReference>
<feature type="region of interest" description="Disordered" evidence="1">
    <location>
        <begin position="554"/>
        <end position="582"/>
    </location>
</feature>
<evidence type="ECO:0000256" key="1">
    <source>
        <dbReference type="SAM" id="MobiDB-lite"/>
    </source>
</evidence>
<accession>A0A8J8P0Y2</accession>
<dbReference type="AlphaFoldDB" id="A0A8J8P0Y2"/>
<proteinExistence type="predicted"/>
<name>A0A8J8P0Y2_HALGN</name>
<feature type="compositionally biased region" description="Polar residues" evidence="1">
    <location>
        <begin position="13"/>
        <end position="32"/>
    </location>
</feature>
<dbReference type="EMBL" id="RRYP01001455">
    <property type="protein sequence ID" value="TNV85927.1"/>
    <property type="molecule type" value="Genomic_DNA"/>
</dbReference>
<evidence type="ECO:0008006" key="4">
    <source>
        <dbReference type="Google" id="ProtNLM"/>
    </source>
</evidence>